<evidence type="ECO:0000256" key="3">
    <source>
        <dbReference type="ARBA" id="ARBA00025714"/>
    </source>
</evidence>
<protein>
    <submittedName>
        <fullName evidence="4">Uncharacterized protein</fullName>
    </submittedName>
</protein>
<dbReference type="Gene3D" id="3.40.50.720">
    <property type="entry name" value="NAD(P)-binding Rossmann-like Domain"/>
    <property type="match status" value="1"/>
</dbReference>
<dbReference type="PANTHER" id="PTHR42898:SF79">
    <property type="entry name" value="NAD(P)-BINDING ROSSMANN-FOLD PROTEIN"/>
    <property type="match status" value="1"/>
</dbReference>
<sequence>MQGKTGCKFAIPYDRTSVGLGEEFGLNKGPLHIGPLQAVQLMNKELDQRLEERNSRGFKASGSVCDLLSRPQRTQLMETVSSLFHGKLHILVNNAGVAILEGATEYTEEDLSTIMGVLALPTLSVYAESKGAMNQVMTKFGIRVGKGRHSG</sequence>
<evidence type="ECO:0000256" key="2">
    <source>
        <dbReference type="ARBA" id="ARBA00023002"/>
    </source>
</evidence>
<organism evidence="4 5">
    <name type="scientific">Vitis vinifera</name>
    <name type="common">Grape</name>
    <dbReference type="NCBI Taxonomy" id="29760"/>
    <lineage>
        <taxon>Eukaryota</taxon>
        <taxon>Viridiplantae</taxon>
        <taxon>Streptophyta</taxon>
        <taxon>Embryophyta</taxon>
        <taxon>Tracheophyta</taxon>
        <taxon>Spermatophyta</taxon>
        <taxon>Magnoliopsida</taxon>
        <taxon>eudicotyledons</taxon>
        <taxon>Gunneridae</taxon>
        <taxon>Pentapetalae</taxon>
        <taxon>rosids</taxon>
        <taxon>Vitales</taxon>
        <taxon>Vitaceae</taxon>
        <taxon>Viteae</taxon>
        <taxon>Vitis</taxon>
    </lineage>
</organism>
<reference evidence="4 5" key="1">
    <citation type="journal article" date="2023" name="Hortic Res">
        <title>The complete reference genome for grapevine (Vitis vinifera L.) genetics and breeding.</title>
        <authorList>
            <person name="Shi X."/>
            <person name="Cao S."/>
            <person name="Wang X."/>
            <person name="Huang S."/>
            <person name="Wang Y."/>
            <person name="Liu Z."/>
            <person name="Liu W."/>
            <person name="Leng X."/>
            <person name="Peng Y."/>
            <person name="Wang N."/>
            <person name="Wang Y."/>
            <person name="Ma Z."/>
            <person name="Xu X."/>
            <person name="Zhang F."/>
            <person name="Xue H."/>
            <person name="Zhong H."/>
            <person name="Wang Y."/>
            <person name="Zhang K."/>
            <person name="Velt A."/>
            <person name="Avia K."/>
            <person name="Holtgrawe D."/>
            <person name="Grimplet J."/>
            <person name="Matus J.T."/>
            <person name="Ware D."/>
            <person name="Wu X."/>
            <person name="Wang H."/>
            <person name="Liu C."/>
            <person name="Fang Y."/>
            <person name="Rustenholz C."/>
            <person name="Cheng Z."/>
            <person name="Xiao H."/>
            <person name="Zhou Y."/>
        </authorList>
    </citation>
    <scope>NUCLEOTIDE SEQUENCE [LARGE SCALE GENOMIC DNA]</scope>
    <source>
        <strain evidence="5">cv. Pinot noir / PN40024</strain>
        <tissue evidence="4">Leaf</tissue>
    </source>
</reference>
<evidence type="ECO:0000313" key="4">
    <source>
        <dbReference type="EMBL" id="WJZ93368.1"/>
    </source>
</evidence>
<name>A0ABY9CFR2_VITVI</name>
<dbReference type="InterPro" id="IPR036291">
    <property type="entry name" value="NAD(P)-bd_dom_sf"/>
</dbReference>
<dbReference type="EMBL" id="CP126655">
    <property type="protein sequence ID" value="WJZ93368.1"/>
    <property type="molecule type" value="Genomic_DNA"/>
</dbReference>
<dbReference type="InterPro" id="IPR045000">
    <property type="entry name" value="TR"/>
</dbReference>
<dbReference type="SUPFAM" id="SSF51735">
    <property type="entry name" value="NAD(P)-binding Rossmann-fold domains"/>
    <property type="match status" value="1"/>
</dbReference>
<dbReference type="InterPro" id="IPR002347">
    <property type="entry name" value="SDR_fam"/>
</dbReference>
<dbReference type="PANTHER" id="PTHR42898">
    <property type="entry name" value="TROPINONE REDUCTASE"/>
    <property type="match status" value="1"/>
</dbReference>
<keyword evidence="5" id="KW-1185">Reference proteome</keyword>
<accession>A0ABY9CFR2</accession>
<keyword evidence="1" id="KW-0521">NADP</keyword>
<evidence type="ECO:0000256" key="1">
    <source>
        <dbReference type="ARBA" id="ARBA00022857"/>
    </source>
</evidence>
<keyword evidence="2" id="KW-0560">Oxidoreductase</keyword>
<dbReference type="Proteomes" id="UP001227230">
    <property type="component" value="Chromosome 8"/>
</dbReference>
<gene>
    <name evidence="4" type="ORF">VitviT2T_012314</name>
</gene>
<evidence type="ECO:0000313" key="5">
    <source>
        <dbReference type="Proteomes" id="UP001227230"/>
    </source>
</evidence>
<proteinExistence type="inferred from homology"/>
<dbReference type="Pfam" id="PF00106">
    <property type="entry name" value="adh_short"/>
    <property type="match status" value="1"/>
</dbReference>
<comment type="similarity">
    <text evidence="3">Belongs to the short-chain dehydrogenases/reductases (SDR) family. SDR65C subfamily.</text>
</comment>